<sequence length="162" mass="19163">MRKCVEQKYIQRDLIVPEHERTLLLEEQNYDTHIERQEGIIISEETIEEMEQEGEALLDENVVKEVGEIKDEVEPDLTVTEEAKKFLEDENYNILNKEKQNDINEGMIVEIEQKESEAHLGHEVRNEIAEIERETKSKKHKRVEENWKNQQPKSKGIKVTLI</sequence>
<proteinExistence type="predicted"/>
<evidence type="ECO:0000313" key="2">
    <source>
        <dbReference type="EMBL" id="KAJ8950071.1"/>
    </source>
</evidence>
<gene>
    <name evidence="2" type="ORF">NQ314_008077</name>
</gene>
<dbReference type="AlphaFoldDB" id="A0AAV8YF85"/>
<dbReference type="Proteomes" id="UP001162156">
    <property type="component" value="Unassembled WGS sequence"/>
</dbReference>
<protein>
    <submittedName>
        <fullName evidence="2">Uncharacterized protein</fullName>
    </submittedName>
</protein>
<evidence type="ECO:0000256" key="1">
    <source>
        <dbReference type="SAM" id="MobiDB-lite"/>
    </source>
</evidence>
<accession>A0AAV8YF85</accession>
<feature type="region of interest" description="Disordered" evidence="1">
    <location>
        <begin position="135"/>
        <end position="162"/>
    </location>
</feature>
<comment type="caution">
    <text evidence="2">The sequence shown here is derived from an EMBL/GenBank/DDBJ whole genome shotgun (WGS) entry which is preliminary data.</text>
</comment>
<keyword evidence="3" id="KW-1185">Reference proteome</keyword>
<evidence type="ECO:0000313" key="3">
    <source>
        <dbReference type="Proteomes" id="UP001162156"/>
    </source>
</evidence>
<name>A0AAV8YF85_9CUCU</name>
<organism evidence="2 3">
    <name type="scientific">Rhamnusium bicolor</name>
    <dbReference type="NCBI Taxonomy" id="1586634"/>
    <lineage>
        <taxon>Eukaryota</taxon>
        <taxon>Metazoa</taxon>
        <taxon>Ecdysozoa</taxon>
        <taxon>Arthropoda</taxon>
        <taxon>Hexapoda</taxon>
        <taxon>Insecta</taxon>
        <taxon>Pterygota</taxon>
        <taxon>Neoptera</taxon>
        <taxon>Endopterygota</taxon>
        <taxon>Coleoptera</taxon>
        <taxon>Polyphaga</taxon>
        <taxon>Cucujiformia</taxon>
        <taxon>Chrysomeloidea</taxon>
        <taxon>Cerambycidae</taxon>
        <taxon>Lepturinae</taxon>
        <taxon>Rhagiini</taxon>
        <taxon>Rhamnusium</taxon>
    </lineage>
</organism>
<reference evidence="2" key="1">
    <citation type="journal article" date="2023" name="Insect Mol. Biol.">
        <title>Genome sequencing provides insights into the evolution of gene families encoding plant cell wall-degrading enzymes in longhorned beetles.</title>
        <authorList>
            <person name="Shin N.R."/>
            <person name="Okamura Y."/>
            <person name="Kirsch R."/>
            <person name="Pauchet Y."/>
        </authorList>
    </citation>
    <scope>NUCLEOTIDE SEQUENCE</scope>
    <source>
        <strain evidence="2">RBIC_L_NR</strain>
    </source>
</reference>
<dbReference type="EMBL" id="JANEYF010002187">
    <property type="protein sequence ID" value="KAJ8950071.1"/>
    <property type="molecule type" value="Genomic_DNA"/>
</dbReference>